<dbReference type="InterPro" id="IPR006527">
    <property type="entry name" value="F-box-assoc_dom_typ1"/>
</dbReference>
<dbReference type="Pfam" id="PF00646">
    <property type="entry name" value="F-box"/>
    <property type="match status" value="1"/>
</dbReference>
<dbReference type="NCBIfam" id="TIGR01640">
    <property type="entry name" value="F_box_assoc_1"/>
    <property type="match status" value="1"/>
</dbReference>
<feature type="domain" description="F-box" evidence="1">
    <location>
        <begin position="47"/>
        <end position="87"/>
    </location>
</feature>
<proteinExistence type="predicted"/>
<organism evidence="2 3">
    <name type="scientific">Trifolium subterraneum</name>
    <name type="common">Subterranean clover</name>
    <dbReference type="NCBI Taxonomy" id="3900"/>
    <lineage>
        <taxon>Eukaryota</taxon>
        <taxon>Viridiplantae</taxon>
        <taxon>Streptophyta</taxon>
        <taxon>Embryophyta</taxon>
        <taxon>Tracheophyta</taxon>
        <taxon>Spermatophyta</taxon>
        <taxon>Magnoliopsida</taxon>
        <taxon>eudicotyledons</taxon>
        <taxon>Gunneridae</taxon>
        <taxon>Pentapetalae</taxon>
        <taxon>rosids</taxon>
        <taxon>fabids</taxon>
        <taxon>Fabales</taxon>
        <taxon>Fabaceae</taxon>
        <taxon>Papilionoideae</taxon>
        <taxon>50 kb inversion clade</taxon>
        <taxon>NPAAA clade</taxon>
        <taxon>Hologalegina</taxon>
        <taxon>IRL clade</taxon>
        <taxon>Trifolieae</taxon>
        <taxon>Trifolium</taxon>
    </lineage>
</organism>
<name>A0A2Z6PID1_TRISU</name>
<gene>
    <name evidence="2" type="ORF">TSUD_408950</name>
</gene>
<keyword evidence="3" id="KW-1185">Reference proteome</keyword>
<dbReference type="InterPro" id="IPR001810">
    <property type="entry name" value="F-box_dom"/>
</dbReference>
<dbReference type="PANTHER" id="PTHR31672:SF13">
    <property type="entry name" value="F-BOX PROTEIN CPR30-LIKE"/>
    <property type="match status" value="1"/>
</dbReference>
<dbReference type="InterPro" id="IPR050796">
    <property type="entry name" value="SCF_F-box_component"/>
</dbReference>
<sequence>MASGSYDVDHVVSSQALMEENTTTQSQQIFIFTATLTPAPSPPPPTLPFDLVSEILCRLPVKLLSQLRYLCKSINCLISDPKFAKKHLRLSIKRHHLIGSSTNDSRELLLFDSPIPSDFSTFKIMLTQLNHPITRDIYPKLPLRLSSCDGILCFTMDHSSVVLWNPSIRKFKLLPPLKNPLKVPIWSSFSLGYDPFIDNYKVVAISFFMDGCNEVNVHTFGTDSWRRIQDFPFPHLVCAHGVFVSGTVNWLAHSISSSRAIVSLDLEKESFQKLFHPNLEKCSWSLGVVRDCLCIFAHSKKFLDVWIMKEYGNKESWAKLCSVPLKEEWVLPLYNNNKALTSFEDDQLLMKFYDSHNMLKLIDFYFKKGIFKISDIQDFNCDTNYWMDGKIYIESLISPYAM</sequence>
<dbReference type="SMART" id="SM00256">
    <property type="entry name" value="FBOX"/>
    <property type="match status" value="1"/>
</dbReference>
<evidence type="ECO:0000313" key="2">
    <source>
        <dbReference type="EMBL" id="GAU50212.1"/>
    </source>
</evidence>
<dbReference type="AlphaFoldDB" id="A0A2Z6PID1"/>
<protein>
    <recommendedName>
        <fullName evidence="1">F-box domain-containing protein</fullName>
    </recommendedName>
</protein>
<evidence type="ECO:0000313" key="3">
    <source>
        <dbReference type="Proteomes" id="UP000242715"/>
    </source>
</evidence>
<dbReference type="SUPFAM" id="SSF81383">
    <property type="entry name" value="F-box domain"/>
    <property type="match status" value="1"/>
</dbReference>
<dbReference type="InterPro" id="IPR036047">
    <property type="entry name" value="F-box-like_dom_sf"/>
</dbReference>
<reference evidence="3" key="1">
    <citation type="journal article" date="2017" name="Front. Plant Sci.">
        <title>Climate Clever Clovers: New Paradigm to Reduce the Environmental Footprint of Ruminants by Breeding Low Methanogenic Forages Utilizing Haplotype Variation.</title>
        <authorList>
            <person name="Kaur P."/>
            <person name="Appels R."/>
            <person name="Bayer P.E."/>
            <person name="Keeble-Gagnere G."/>
            <person name="Wang J."/>
            <person name="Hirakawa H."/>
            <person name="Shirasawa K."/>
            <person name="Vercoe P."/>
            <person name="Stefanova K."/>
            <person name="Durmic Z."/>
            <person name="Nichols P."/>
            <person name="Revell C."/>
            <person name="Isobe S.N."/>
            <person name="Edwards D."/>
            <person name="Erskine W."/>
        </authorList>
    </citation>
    <scope>NUCLEOTIDE SEQUENCE [LARGE SCALE GENOMIC DNA]</scope>
    <source>
        <strain evidence="3">cv. Daliak</strain>
    </source>
</reference>
<dbReference type="Pfam" id="PF07734">
    <property type="entry name" value="FBA_1"/>
    <property type="match status" value="1"/>
</dbReference>
<evidence type="ECO:0000259" key="1">
    <source>
        <dbReference type="SMART" id="SM00256"/>
    </source>
</evidence>
<dbReference type="InterPro" id="IPR017451">
    <property type="entry name" value="F-box-assoc_interact_dom"/>
</dbReference>
<dbReference type="EMBL" id="DF974713">
    <property type="protein sequence ID" value="GAU50212.1"/>
    <property type="molecule type" value="Genomic_DNA"/>
</dbReference>
<accession>A0A2Z6PID1</accession>
<dbReference type="PANTHER" id="PTHR31672">
    <property type="entry name" value="BNACNNG10540D PROTEIN"/>
    <property type="match status" value="1"/>
</dbReference>
<dbReference type="OrthoDB" id="591557at2759"/>
<dbReference type="Proteomes" id="UP000242715">
    <property type="component" value="Unassembled WGS sequence"/>
</dbReference>